<feature type="compositionally biased region" description="Basic and acidic residues" evidence="1">
    <location>
        <begin position="414"/>
        <end position="432"/>
    </location>
</feature>
<keyword evidence="2" id="KW-0812">Transmembrane</keyword>
<dbReference type="RefSeq" id="WP_167925674.1">
    <property type="nucleotide sequence ID" value="NZ_JAATVY010000008.1"/>
</dbReference>
<feature type="transmembrane region" description="Helical" evidence="2">
    <location>
        <begin position="313"/>
        <end position="333"/>
    </location>
</feature>
<evidence type="ECO:0000256" key="1">
    <source>
        <dbReference type="SAM" id="MobiDB-lite"/>
    </source>
</evidence>
<evidence type="ECO:0000313" key="3">
    <source>
        <dbReference type="EMBL" id="NJC70761.1"/>
    </source>
</evidence>
<feature type="compositionally biased region" description="Basic and acidic residues" evidence="1">
    <location>
        <begin position="352"/>
        <end position="367"/>
    </location>
</feature>
<organism evidence="3 4">
    <name type="scientific">Planosporangium thailandense</name>
    <dbReference type="NCBI Taxonomy" id="765197"/>
    <lineage>
        <taxon>Bacteria</taxon>
        <taxon>Bacillati</taxon>
        <taxon>Actinomycetota</taxon>
        <taxon>Actinomycetes</taxon>
        <taxon>Micromonosporales</taxon>
        <taxon>Micromonosporaceae</taxon>
        <taxon>Planosporangium</taxon>
    </lineage>
</organism>
<evidence type="ECO:0000256" key="2">
    <source>
        <dbReference type="SAM" id="Phobius"/>
    </source>
</evidence>
<proteinExistence type="predicted"/>
<name>A0ABX0XXL0_9ACTN</name>
<feature type="compositionally biased region" description="Low complexity" evidence="1">
    <location>
        <begin position="368"/>
        <end position="406"/>
    </location>
</feature>
<keyword evidence="4" id="KW-1185">Reference proteome</keyword>
<accession>A0ABX0XXL0</accession>
<sequence length="449" mass="46786">MPNRVQAAMTRPWGSHVLVRLTVLLAAGALFVLVTAQSWSATGQAQAAVQAERHGVAYIQPLVQFVAELTDAQSAAVRGAQPDANQMDAAITAVDAVDDTHGDPLGTHRRWSELRGRIATVMGQHLVGEPAYTAYSAVVALAVDLARKIGDASKLLPDPQLDAYYLADAALLRVTDVLVSAGRAADLAMLAGRNVSDAAQTRISVARYQVAAASEQMSLSLHKALDSKAEDGMGNPVLGPNLAGQLDAFTSAVDAFVPPTIWLQTFNRTDVAAIASGADRVRLQVRPLAGAILGELDSLLRERSDRLSVRQTWTMIAAGAAVLLLGILLSMLLPASPRPARTAAGVDDREEAADPRDRASGQAERVRAGAAPPGSAPAGPSSLVGSPLVGSSPVGSSPVDLSPFDPGDGEPDDVDPRDAAPGDREPAEELLHVGRAVRPQRREGAGDVS</sequence>
<dbReference type="EMBL" id="JAATVY010000008">
    <property type="protein sequence ID" value="NJC70761.1"/>
    <property type="molecule type" value="Genomic_DNA"/>
</dbReference>
<protein>
    <submittedName>
        <fullName evidence="3">Uncharacterized protein</fullName>
    </submittedName>
</protein>
<comment type="caution">
    <text evidence="3">The sequence shown here is derived from an EMBL/GenBank/DDBJ whole genome shotgun (WGS) entry which is preliminary data.</text>
</comment>
<keyword evidence="2" id="KW-0472">Membrane</keyword>
<dbReference type="Proteomes" id="UP000722989">
    <property type="component" value="Unassembled WGS sequence"/>
</dbReference>
<gene>
    <name evidence="3" type="ORF">HC031_13700</name>
</gene>
<reference evidence="3 4" key="1">
    <citation type="submission" date="2020-03" db="EMBL/GenBank/DDBJ databases">
        <title>WGS of the type strain of Planosporangium spp.</title>
        <authorList>
            <person name="Thawai C."/>
        </authorList>
    </citation>
    <scope>NUCLEOTIDE SEQUENCE [LARGE SCALE GENOMIC DNA]</scope>
    <source>
        <strain evidence="3 4">TBRC 5610</strain>
    </source>
</reference>
<evidence type="ECO:0000313" key="4">
    <source>
        <dbReference type="Proteomes" id="UP000722989"/>
    </source>
</evidence>
<feature type="region of interest" description="Disordered" evidence="1">
    <location>
        <begin position="338"/>
        <end position="449"/>
    </location>
</feature>
<feature type="compositionally biased region" description="Basic and acidic residues" evidence="1">
    <location>
        <begin position="440"/>
        <end position="449"/>
    </location>
</feature>
<keyword evidence="2" id="KW-1133">Transmembrane helix</keyword>